<dbReference type="Pfam" id="PF00682">
    <property type="entry name" value="HMGL-like"/>
    <property type="match status" value="1"/>
</dbReference>
<comment type="similarity">
    <text evidence="1">Belongs to the HMG-CoA lyase family.</text>
</comment>
<accession>A0A1K0IM30</accession>
<proteinExistence type="inferred from homology"/>
<dbReference type="GO" id="GO:0046912">
    <property type="term" value="F:acyltransferase activity, acyl groups converted into alkyl on transfer"/>
    <property type="evidence" value="ECO:0007669"/>
    <property type="project" value="InterPro"/>
</dbReference>
<dbReference type="PROSITE" id="PS00815">
    <property type="entry name" value="AIPM_HOMOCIT_SYNTH_1"/>
    <property type="match status" value="1"/>
</dbReference>
<dbReference type="NCBIfam" id="NF004283">
    <property type="entry name" value="PRK05692.1"/>
    <property type="match status" value="1"/>
</dbReference>
<dbReference type="PANTHER" id="PTHR42738">
    <property type="entry name" value="HYDROXYMETHYLGLUTARYL-COA LYASE"/>
    <property type="match status" value="1"/>
</dbReference>
<organism evidence="7">
    <name type="scientific">Cupriavidus necator</name>
    <name type="common">Alcaligenes eutrophus</name>
    <name type="synonym">Ralstonia eutropha</name>
    <dbReference type="NCBI Taxonomy" id="106590"/>
    <lineage>
        <taxon>Bacteria</taxon>
        <taxon>Pseudomonadati</taxon>
        <taxon>Pseudomonadota</taxon>
        <taxon>Betaproteobacteria</taxon>
        <taxon>Burkholderiales</taxon>
        <taxon>Burkholderiaceae</taxon>
        <taxon>Cupriavidus</taxon>
    </lineage>
</organism>
<evidence type="ECO:0000256" key="1">
    <source>
        <dbReference type="ARBA" id="ARBA00009405"/>
    </source>
</evidence>
<keyword evidence="4 7" id="KW-0456">Lyase</keyword>
<feature type="domain" description="Pyruvate carboxyltransferase" evidence="6">
    <location>
        <begin position="9"/>
        <end position="278"/>
    </location>
</feature>
<name>A0A1K0IM30_CUPNE</name>
<evidence type="ECO:0000313" key="7">
    <source>
        <dbReference type="EMBL" id="SCU73852.1"/>
    </source>
</evidence>
<sequence length="315" mass="33072">MSVPFPRHAVIREVGLRDGLQSIRTVLPTASKEAWIRGAYAAGLRELEVGSFVPAHLLPQLADTTQLVAFARTLPGLFVSVLVPNLRGAQDALASGADLMLVPLSASHAHSLANLRKTPDEVVAEVARIRAARDASGAKTLIEGGVGTAFGCTLQGHVDPDEVLRLMQALLDAGADRVSLADTVGYADPRMVRELFARAVDIAGERFWCGHFHDTRGLGLANVHAALETGVSRFDACLAGIGGCPHAPGASGNVTTEDLAYMLGSMGIDTGIDIGRLLALREDVAGWLKDETLHGTLWRAGLPKTFPAQPAGAAA</sequence>
<dbReference type="EC" id="4.1.3.4" evidence="7"/>
<dbReference type="GO" id="GO:0046951">
    <property type="term" value="P:ketone body biosynthetic process"/>
    <property type="evidence" value="ECO:0007669"/>
    <property type="project" value="TreeGrafter"/>
</dbReference>
<dbReference type="PROSITE" id="PS50991">
    <property type="entry name" value="PYR_CT"/>
    <property type="match status" value="1"/>
</dbReference>
<dbReference type="Gene3D" id="3.20.20.70">
    <property type="entry name" value="Aldolase class I"/>
    <property type="match status" value="1"/>
</dbReference>
<dbReference type="GO" id="GO:0046872">
    <property type="term" value="F:metal ion binding"/>
    <property type="evidence" value="ECO:0007669"/>
    <property type="project" value="UniProtKB-KW"/>
</dbReference>
<dbReference type="GO" id="GO:0004419">
    <property type="term" value="F:hydroxymethylglutaryl-CoA lyase activity"/>
    <property type="evidence" value="ECO:0007669"/>
    <property type="project" value="UniProtKB-EC"/>
</dbReference>
<gene>
    <name evidence="7" type="primary">hmgL</name>
    <name evidence="7" type="ORF">CNECB9_1350005</name>
</gene>
<comment type="similarity">
    <text evidence="5">Belongs to the alpha-IPM synthase/homocitrate synthase family.</text>
</comment>
<evidence type="ECO:0000256" key="2">
    <source>
        <dbReference type="ARBA" id="ARBA00022679"/>
    </source>
</evidence>
<dbReference type="EMBL" id="FMSH01000041">
    <property type="protein sequence ID" value="SCU73852.1"/>
    <property type="molecule type" value="Genomic_DNA"/>
</dbReference>
<dbReference type="GO" id="GO:0006552">
    <property type="term" value="P:L-leucine catabolic process"/>
    <property type="evidence" value="ECO:0007669"/>
    <property type="project" value="TreeGrafter"/>
</dbReference>
<dbReference type="AlphaFoldDB" id="A0A1K0IM30"/>
<dbReference type="RefSeq" id="WP_340520577.1">
    <property type="nucleotide sequence ID" value="NZ_FMSH01000041.1"/>
</dbReference>
<evidence type="ECO:0000256" key="5">
    <source>
        <dbReference type="RuleBase" id="RU003523"/>
    </source>
</evidence>
<dbReference type="InterPro" id="IPR043594">
    <property type="entry name" value="HMGL"/>
</dbReference>
<reference evidence="7" key="1">
    <citation type="submission" date="2016-09" db="EMBL/GenBank/DDBJ databases">
        <authorList>
            <person name="Capua I."/>
            <person name="De Benedictis P."/>
            <person name="Joannis T."/>
            <person name="Lombin L.H."/>
            <person name="Cattoli G."/>
        </authorList>
    </citation>
    <scope>NUCLEOTIDE SEQUENCE</scope>
    <source>
        <strain evidence="7">B9</strain>
    </source>
</reference>
<dbReference type="PANTHER" id="PTHR42738:SF7">
    <property type="entry name" value="HYDROXYMETHYLGLUTARYL-COA LYASE"/>
    <property type="match status" value="1"/>
</dbReference>
<keyword evidence="2 5" id="KW-0808">Transferase</keyword>
<dbReference type="InterPro" id="IPR000891">
    <property type="entry name" value="PYR_CT"/>
</dbReference>
<evidence type="ECO:0000256" key="3">
    <source>
        <dbReference type="ARBA" id="ARBA00022723"/>
    </source>
</evidence>
<dbReference type="InterPro" id="IPR013785">
    <property type="entry name" value="Aldolase_TIM"/>
</dbReference>
<evidence type="ECO:0000259" key="6">
    <source>
        <dbReference type="PROSITE" id="PS50991"/>
    </source>
</evidence>
<evidence type="ECO:0000256" key="4">
    <source>
        <dbReference type="ARBA" id="ARBA00023239"/>
    </source>
</evidence>
<dbReference type="SUPFAM" id="SSF51569">
    <property type="entry name" value="Aldolase"/>
    <property type="match status" value="1"/>
</dbReference>
<dbReference type="InterPro" id="IPR002034">
    <property type="entry name" value="AIPM/Hcit_synth_CS"/>
</dbReference>
<keyword evidence="3" id="KW-0479">Metal-binding</keyword>
<dbReference type="CDD" id="cd07938">
    <property type="entry name" value="DRE_TIM_HMGL"/>
    <property type="match status" value="1"/>
</dbReference>
<protein>
    <submittedName>
        <fullName evidence="7">Hydroxymethylglutaryl-CoA lyase</fullName>
        <ecNumber evidence="7">4.1.3.4</ecNumber>
    </submittedName>
</protein>